<proteinExistence type="inferred from homology"/>
<dbReference type="SUPFAM" id="SSF53067">
    <property type="entry name" value="Actin-like ATPase domain"/>
    <property type="match status" value="2"/>
</dbReference>
<dbReference type="RefSeq" id="WP_185257563.1">
    <property type="nucleotide sequence ID" value="NZ_AP023368.1"/>
</dbReference>
<reference evidence="10 11" key="2">
    <citation type="submission" date="2020-08" db="EMBL/GenBank/DDBJ databases">
        <authorList>
            <person name="Ueki A."/>
            <person name="Tonouchi A."/>
        </authorList>
    </citation>
    <scope>NUCLEOTIDE SEQUENCE [LARGE SCALE GENOMIC DNA]</scope>
    <source>
        <strain evidence="10 11">CTTW</strain>
    </source>
</reference>
<name>A0A7I8DIL9_9FIRM</name>
<dbReference type="GO" id="GO:0008993">
    <property type="term" value="F:rhamnulokinase activity"/>
    <property type="evidence" value="ECO:0007669"/>
    <property type="project" value="InterPro"/>
</dbReference>
<dbReference type="KEGG" id="acht:bsdcttw_01420"/>
<dbReference type="AlphaFoldDB" id="A0A7I8DIL9"/>
<comment type="similarity">
    <text evidence="1">Belongs to the FGGY kinase family.</text>
</comment>
<dbReference type="GO" id="GO:0004370">
    <property type="term" value="F:glycerol kinase activity"/>
    <property type="evidence" value="ECO:0007669"/>
    <property type="project" value="TreeGrafter"/>
</dbReference>
<keyword evidence="7" id="KW-0684">Rhamnose metabolism</keyword>
<evidence type="ECO:0000259" key="9">
    <source>
        <dbReference type="Pfam" id="PF02782"/>
    </source>
</evidence>
<dbReference type="CDD" id="cd07771">
    <property type="entry name" value="ASKHA_NBD_FGGY_RhaB-like"/>
    <property type="match status" value="1"/>
</dbReference>
<keyword evidence="11" id="KW-1185">Reference proteome</keyword>
<dbReference type="GO" id="GO:0005524">
    <property type="term" value="F:ATP binding"/>
    <property type="evidence" value="ECO:0007669"/>
    <property type="project" value="UniProtKB-KW"/>
</dbReference>
<dbReference type="InterPro" id="IPR043129">
    <property type="entry name" value="ATPase_NBD"/>
</dbReference>
<evidence type="ECO:0000256" key="1">
    <source>
        <dbReference type="ARBA" id="ARBA00009156"/>
    </source>
</evidence>
<keyword evidence="6" id="KW-1015">Disulfide bond</keyword>
<dbReference type="Proteomes" id="UP000515703">
    <property type="component" value="Chromosome"/>
</dbReference>
<feature type="domain" description="Carbohydrate kinase FGGY N-terminal" evidence="8">
    <location>
        <begin position="4"/>
        <end position="244"/>
    </location>
</feature>
<dbReference type="Pfam" id="PF02782">
    <property type="entry name" value="FGGY_C"/>
    <property type="match status" value="1"/>
</dbReference>
<reference evidence="10 11" key="1">
    <citation type="submission" date="2020-08" db="EMBL/GenBank/DDBJ databases">
        <title>Draft genome sequencing of an Anaerocolumna strain isolated from anoxic soil subjected to BSD treatment.</title>
        <authorList>
            <person name="Uek A."/>
            <person name="Tonouchi A."/>
        </authorList>
    </citation>
    <scope>NUCLEOTIDE SEQUENCE [LARGE SCALE GENOMIC DNA]</scope>
    <source>
        <strain evidence="10 11">CTTW</strain>
    </source>
</reference>
<evidence type="ECO:0000256" key="5">
    <source>
        <dbReference type="ARBA" id="ARBA00022840"/>
    </source>
</evidence>
<sequence>MQKYYLAIDIGASSGRHVLGSIQEGQICLEEVYRFENSMKKIDGALCWDTEQIFGHILAGMKRCSELGKIPVSVSVDTWGVDFVLIDNTGNKLGQAVGYRDQRTDGMDEVVNRYITPAELYERTGIPKQMYNTIYQLMAVKIRHTEYLEKADAMLMTPDYYHYLLTGKAMQEYTIATTTQLVNARTRNWDYELIERLGLPSHIFRPIQKPGTYVGNLKPELQTLLGFDCQVIMPASHDTASAVMAVPSTTKDTLYISSGTWSLMGIEVSEPNTSKESSRAGFTNEGGYNDSFRYIKNIMGLWMIQSVKKEIGDGYSFEEICHMAEKEEITSLVDCNDNCFMAPDSMVEAVKTYCRLTNQQVPETLGELAAVIYNSLAKCYADTITEIEALTGTQYETIHIIGGGSKASFLNSLTEKYTSRKVLPGPAEATAIGNILAQMIESKEIPSLLEGRKYVKKSFT</sequence>
<dbReference type="InterPro" id="IPR018484">
    <property type="entry name" value="FGGY_N"/>
</dbReference>
<organism evidence="10 11">
    <name type="scientific">Anaerocolumna chitinilytica</name>
    <dbReference type="NCBI Taxonomy" id="1727145"/>
    <lineage>
        <taxon>Bacteria</taxon>
        <taxon>Bacillati</taxon>
        <taxon>Bacillota</taxon>
        <taxon>Clostridia</taxon>
        <taxon>Lachnospirales</taxon>
        <taxon>Lachnospiraceae</taxon>
        <taxon>Anaerocolumna</taxon>
    </lineage>
</organism>
<evidence type="ECO:0000256" key="4">
    <source>
        <dbReference type="ARBA" id="ARBA00022777"/>
    </source>
</evidence>
<dbReference type="EMBL" id="AP023368">
    <property type="protein sequence ID" value="BCJ97101.1"/>
    <property type="molecule type" value="Genomic_DNA"/>
</dbReference>
<keyword evidence="2" id="KW-0808">Transferase</keyword>
<evidence type="ECO:0000256" key="7">
    <source>
        <dbReference type="ARBA" id="ARBA00023308"/>
    </source>
</evidence>
<keyword evidence="5" id="KW-0067">ATP-binding</keyword>
<dbReference type="InterPro" id="IPR013449">
    <property type="entry name" value="Rhamnulokinase"/>
</dbReference>
<keyword evidence="4 10" id="KW-0418">Kinase</keyword>
<evidence type="ECO:0000256" key="2">
    <source>
        <dbReference type="ARBA" id="ARBA00022679"/>
    </source>
</evidence>
<dbReference type="Pfam" id="PF00370">
    <property type="entry name" value="FGGY_N"/>
    <property type="match status" value="1"/>
</dbReference>
<keyword evidence="3" id="KW-0547">Nucleotide-binding</keyword>
<feature type="domain" description="Carbohydrate kinase FGGY C-terminal" evidence="9">
    <location>
        <begin position="254"/>
        <end position="440"/>
    </location>
</feature>
<dbReference type="GO" id="GO:0019301">
    <property type="term" value="P:rhamnose catabolic process"/>
    <property type="evidence" value="ECO:0007669"/>
    <property type="project" value="InterPro"/>
</dbReference>
<accession>A0A7I8DIL9</accession>
<evidence type="ECO:0000313" key="11">
    <source>
        <dbReference type="Proteomes" id="UP000515703"/>
    </source>
</evidence>
<dbReference type="PANTHER" id="PTHR10196:SF93">
    <property type="entry name" value="L-RHAMNULOKINASE"/>
    <property type="match status" value="1"/>
</dbReference>
<protein>
    <submittedName>
        <fullName evidence="10">Rhamnulokinase</fullName>
    </submittedName>
</protein>
<dbReference type="PANTHER" id="PTHR10196">
    <property type="entry name" value="SUGAR KINASE"/>
    <property type="match status" value="1"/>
</dbReference>
<evidence type="ECO:0000313" key="10">
    <source>
        <dbReference type="EMBL" id="BCJ97101.1"/>
    </source>
</evidence>
<dbReference type="InterPro" id="IPR018485">
    <property type="entry name" value="FGGY_C"/>
</dbReference>
<evidence type="ECO:0000259" key="8">
    <source>
        <dbReference type="Pfam" id="PF00370"/>
    </source>
</evidence>
<dbReference type="Gene3D" id="3.30.420.40">
    <property type="match status" value="2"/>
</dbReference>
<gene>
    <name evidence="10" type="primary">rhaB_1</name>
    <name evidence="10" type="ORF">bsdcttw_01420</name>
</gene>
<evidence type="ECO:0000256" key="3">
    <source>
        <dbReference type="ARBA" id="ARBA00022741"/>
    </source>
</evidence>
<evidence type="ECO:0000256" key="6">
    <source>
        <dbReference type="ARBA" id="ARBA00023157"/>
    </source>
</evidence>
<dbReference type="GO" id="GO:0006071">
    <property type="term" value="P:glycerol metabolic process"/>
    <property type="evidence" value="ECO:0007669"/>
    <property type="project" value="TreeGrafter"/>
</dbReference>
<dbReference type="GO" id="GO:0005829">
    <property type="term" value="C:cytosol"/>
    <property type="evidence" value="ECO:0007669"/>
    <property type="project" value="TreeGrafter"/>
</dbReference>